<accession>A0A3E3I4J2</accession>
<dbReference type="InterPro" id="IPR048329">
    <property type="entry name" value="PcRGLX_1st"/>
</dbReference>
<evidence type="ECO:0000313" key="5">
    <source>
        <dbReference type="Proteomes" id="UP000261166"/>
    </source>
</evidence>
<dbReference type="PANTHER" id="PTHR40081:SF1">
    <property type="entry name" value="TAT PATHWAY SIGNAL SEQUENCE DOMAIN PROTEIN"/>
    <property type="match status" value="1"/>
</dbReference>
<comment type="caution">
    <text evidence="4">The sequence shown here is derived from an EMBL/GenBank/DDBJ whole genome shotgun (WGS) entry which is preliminary data.</text>
</comment>
<dbReference type="AlphaFoldDB" id="A0A3E3I4J2"/>
<organism evidence="4 5">
    <name type="scientific">Eisenbergiella massiliensis</name>
    <dbReference type="NCBI Taxonomy" id="1720294"/>
    <lineage>
        <taxon>Bacteria</taxon>
        <taxon>Bacillati</taxon>
        <taxon>Bacillota</taxon>
        <taxon>Clostridia</taxon>
        <taxon>Lachnospirales</taxon>
        <taxon>Lachnospiraceae</taxon>
        <taxon>Eisenbergiella</taxon>
    </lineage>
</organism>
<evidence type="ECO:0000259" key="1">
    <source>
        <dbReference type="Pfam" id="PF19501"/>
    </source>
</evidence>
<reference evidence="4 5" key="1">
    <citation type="submission" date="2018-08" db="EMBL/GenBank/DDBJ databases">
        <title>A genome reference for cultivated species of the human gut microbiota.</title>
        <authorList>
            <person name="Zou Y."/>
            <person name="Xue W."/>
            <person name="Luo G."/>
        </authorList>
    </citation>
    <scope>NUCLEOTIDE SEQUENCE [LARGE SCALE GENOMIC DNA]</scope>
    <source>
        <strain evidence="4 5">AF26-4BH</strain>
    </source>
</reference>
<sequence>MRLHNLGNRIKKGYTTWGCMWEKGSCLQDSNFCLENVYRDEKKLDEDSVTVPVQSRITAYWPDGTVKWTAHTADSALLADEIEVRAVAGGKDGHTELQLLTVERQGGKIIIHAGAAEVVLEEGTGSLLSRFSFGGTEVLTGAEPVLLLEEHDKGREEEFVRIRKYKALILGITLEERGPLQAVVRYEGTHIREDGERRIPFIIRMRIGYDSPELGFEHTFLYDGEEDRDFLKGLGIRFLAPLSGPVYNRHVKFEGDYGVFHESCAQLLSWRPRVPDGIYEAQMRGEMLCPEGEDGEVVNTVLRDMPFWDEFVFTQDSVSHFSVKKKIKDENCCYIDCLHGGRSDGGAALGSEHGSVLFSIRDFWEKYPSGYTFSGMTGNTAEAVVWLWSPEAVAMDFRHYANRGYNQVYYEGYDYKGADPFGIACTSEFSVAAAEAVIPSDEEVVSFAERVKFPVHYVGTPEFYHEMKAFGRWSLPGGDTEVERWLEEQLDRAADFYRDEVKQRNWYGMFNYGDFMHTYDRERHQWRYDCGGYAWDNTELVPTLWLWYAFLRTGREDVFLLAEKLSRHASEVDVYHIGRYKGLGSRHNVRHWGCPCKEARIAMAGHHRVYYYLTGDRRFEDIFDELKDNERTFLNRDPLGDFYDKEEMVYPSHARSGPDWSSLCANWLTEWERKNDTVYRDKIIVGMNDIRKAPLRLVSGPDFEFDPESVHLRYIGERAAGGTHLQICMGAPQIWMEMADLLEDEDWKQMMAEYGRFYYLPREEQMKESGGLIGEREFSLPFMAAAMGAYGAERLGDKALAERTWMHLLHALIGGGCHDGFKTTAVLGRGNQEELREIPWISTNFAAQWCLNVICALEFIREYLPETLQEADRLAAGLDEGSFRKA</sequence>
<dbReference type="InterPro" id="IPR045793">
    <property type="entry name" value="PcRGLX/YetA-like"/>
</dbReference>
<evidence type="ECO:0008006" key="6">
    <source>
        <dbReference type="Google" id="ProtNLM"/>
    </source>
</evidence>
<gene>
    <name evidence="4" type="ORF">DWY69_30075</name>
</gene>
<proteinExistence type="predicted"/>
<dbReference type="Pfam" id="PF19501">
    <property type="entry name" value="PcRGLX_1st"/>
    <property type="match status" value="1"/>
</dbReference>
<dbReference type="InterPro" id="IPR048331">
    <property type="entry name" value="PcRGLX/YetA_3rd"/>
</dbReference>
<dbReference type="EMBL" id="QVLU01000056">
    <property type="protein sequence ID" value="RGE60184.1"/>
    <property type="molecule type" value="Genomic_DNA"/>
</dbReference>
<dbReference type="InterPro" id="IPR048330">
    <property type="entry name" value="PcRGLX/YetA_2nd"/>
</dbReference>
<dbReference type="Pfam" id="PF21345">
    <property type="entry name" value="PcRGLX_2nd"/>
    <property type="match status" value="1"/>
</dbReference>
<protein>
    <recommendedName>
        <fullName evidence="6">Tat pathway signal sequence domain protein</fullName>
    </recommendedName>
</protein>
<name>A0A3E3I4J2_9FIRM</name>
<feature type="domain" description="PcRGLX/YetA-like central beta-sandwich" evidence="2">
    <location>
        <begin position="101"/>
        <end position="448"/>
    </location>
</feature>
<dbReference type="PANTHER" id="PTHR40081">
    <property type="entry name" value="CONCANAVALIN A-LIKE LECTIN/GLUCANASE"/>
    <property type="match status" value="1"/>
</dbReference>
<evidence type="ECO:0000259" key="3">
    <source>
        <dbReference type="Pfam" id="PF21346"/>
    </source>
</evidence>
<dbReference type="Proteomes" id="UP000261166">
    <property type="component" value="Unassembled WGS sequence"/>
</dbReference>
<dbReference type="OrthoDB" id="262615at2"/>
<dbReference type="Pfam" id="PF21346">
    <property type="entry name" value="PcRGLX_3rd"/>
    <property type="match status" value="1"/>
</dbReference>
<evidence type="ECO:0000259" key="2">
    <source>
        <dbReference type="Pfam" id="PF21345"/>
    </source>
</evidence>
<evidence type="ECO:0000313" key="4">
    <source>
        <dbReference type="EMBL" id="RGE60184.1"/>
    </source>
</evidence>
<feature type="domain" description="PcRGLX/YetA-like N-terminal RIFT barrel" evidence="1">
    <location>
        <begin position="2"/>
        <end position="75"/>
    </location>
</feature>
<dbReference type="RefSeq" id="WP_025487688.1">
    <property type="nucleotide sequence ID" value="NZ_JBKVAZ010000023.1"/>
</dbReference>
<feature type="domain" description="PcRGLX/YetA-like C-terminal alpha/alpha toroid" evidence="3">
    <location>
        <begin position="456"/>
        <end position="864"/>
    </location>
</feature>